<evidence type="ECO:0000256" key="2">
    <source>
        <dbReference type="RuleBase" id="RU102079"/>
    </source>
</evidence>
<organism evidence="4 5">
    <name type="scientific">Plakobranchus ocellatus</name>
    <dbReference type="NCBI Taxonomy" id="259542"/>
    <lineage>
        <taxon>Eukaryota</taxon>
        <taxon>Metazoa</taxon>
        <taxon>Spiralia</taxon>
        <taxon>Lophotrochozoa</taxon>
        <taxon>Mollusca</taxon>
        <taxon>Gastropoda</taxon>
        <taxon>Heterobranchia</taxon>
        <taxon>Euthyneura</taxon>
        <taxon>Panpulmonata</taxon>
        <taxon>Sacoglossa</taxon>
        <taxon>Placobranchoidea</taxon>
        <taxon>Plakobranchidae</taxon>
        <taxon>Plakobranchus</taxon>
    </lineage>
</organism>
<dbReference type="PROSITE" id="PS51304">
    <property type="entry name" value="GALECTIN"/>
    <property type="match status" value="1"/>
</dbReference>
<evidence type="ECO:0000313" key="4">
    <source>
        <dbReference type="EMBL" id="GFO25357.1"/>
    </source>
</evidence>
<gene>
    <name evidence="4" type="ORF">PoB_005186200</name>
</gene>
<evidence type="ECO:0000256" key="1">
    <source>
        <dbReference type="ARBA" id="ARBA00022734"/>
    </source>
</evidence>
<keyword evidence="1 2" id="KW-0430">Lectin</keyword>
<comment type="caution">
    <text evidence="4">The sequence shown here is derived from an EMBL/GenBank/DDBJ whole genome shotgun (WGS) entry which is preliminary data.</text>
</comment>
<dbReference type="SMART" id="SM00908">
    <property type="entry name" value="Gal-bind_lectin"/>
    <property type="match status" value="1"/>
</dbReference>
<proteinExistence type="predicted"/>
<dbReference type="Pfam" id="PF00337">
    <property type="entry name" value="Gal-bind_lectin"/>
    <property type="match status" value="1"/>
</dbReference>
<dbReference type="InterPro" id="IPR001079">
    <property type="entry name" value="Galectin_CRD"/>
</dbReference>
<feature type="domain" description="Galectin" evidence="3">
    <location>
        <begin position="86"/>
        <end position="219"/>
    </location>
</feature>
<accession>A0AAV4C1X8</accession>
<dbReference type="InterPro" id="IPR013320">
    <property type="entry name" value="ConA-like_dom_sf"/>
</dbReference>
<dbReference type="AlphaFoldDB" id="A0AAV4C1X8"/>
<dbReference type="Gene3D" id="2.60.120.200">
    <property type="match status" value="1"/>
</dbReference>
<name>A0AAV4C1X8_9GAST</name>
<dbReference type="GO" id="GO:0030246">
    <property type="term" value="F:carbohydrate binding"/>
    <property type="evidence" value="ECO:0007669"/>
    <property type="project" value="UniProtKB-UniRule"/>
</dbReference>
<evidence type="ECO:0000313" key="5">
    <source>
        <dbReference type="Proteomes" id="UP000735302"/>
    </source>
</evidence>
<dbReference type="SUPFAM" id="SSF49899">
    <property type="entry name" value="Concanavalin A-like lectins/glucanases"/>
    <property type="match status" value="1"/>
</dbReference>
<dbReference type="Proteomes" id="UP000735302">
    <property type="component" value="Unassembled WGS sequence"/>
</dbReference>
<reference evidence="4 5" key="1">
    <citation type="journal article" date="2021" name="Elife">
        <title>Chloroplast acquisition without the gene transfer in kleptoplastic sea slugs, Plakobranchus ocellatus.</title>
        <authorList>
            <person name="Maeda T."/>
            <person name="Takahashi S."/>
            <person name="Yoshida T."/>
            <person name="Shimamura S."/>
            <person name="Takaki Y."/>
            <person name="Nagai Y."/>
            <person name="Toyoda A."/>
            <person name="Suzuki Y."/>
            <person name="Arimoto A."/>
            <person name="Ishii H."/>
            <person name="Satoh N."/>
            <person name="Nishiyama T."/>
            <person name="Hasebe M."/>
            <person name="Maruyama T."/>
            <person name="Minagawa J."/>
            <person name="Obokata J."/>
            <person name="Shigenobu S."/>
        </authorList>
    </citation>
    <scope>NUCLEOTIDE SEQUENCE [LARGE SCALE GENOMIC DNA]</scope>
</reference>
<sequence length="219" mass="24611">MLNCKSDLIPLTSSPVTYLVCAIKCEQEPDCTAFMFTRSTSSDQDAACSWCPANDIVGINYTPADPLLETWTKILGYVTFPNNPYIREPIPTTLSVGRIVIFQARVPDPVPKRCVFSLQVDKIQNVAVNVAARFNFDGDQERVVIATQKAWEWQLAYSPEGFFPFSPGQQIEFAILGRSEGFDVYINGIYIRTVTRTAIWVGQINLVEIKNFEEVLITI</sequence>
<evidence type="ECO:0000259" key="3">
    <source>
        <dbReference type="PROSITE" id="PS51304"/>
    </source>
</evidence>
<protein>
    <recommendedName>
        <fullName evidence="2">Galectin</fullName>
    </recommendedName>
</protein>
<dbReference type="EMBL" id="BLXT01005746">
    <property type="protein sequence ID" value="GFO25357.1"/>
    <property type="molecule type" value="Genomic_DNA"/>
</dbReference>
<keyword evidence="5" id="KW-1185">Reference proteome</keyword>